<dbReference type="InterPro" id="IPR019984">
    <property type="entry name" value="Ribosomal_uS17_bact/chlr"/>
</dbReference>
<keyword evidence="5" id="KW-0694">RNA-binding</keyword>
<dbReference type="Pfam" id="PF00366">
    <property type="entry name" value="Ribosomal_S17"/>
    <property type="match status" value="1"/>
</dbReference>
<dbReference type="GO" id="GO:0003735">
    <property type="term" value="F:structural constituent of ribosome"/>
    <property type="evidence" value="ECO:0007669"/>
    <property type="project" value="InterPro"/>
</dbReference>
<keyword evidence="4" id="KW-0699">rRNA-binding</keyword>
<name>A0A4D6WNG6_9FLOR</name>
<dbReference type="NCBIfam" id="NF004123">
    <property type="entry name" value="PRK05610.1"/>
    <property type="match status" value="1"/>
</dbReference>
<dbReference type="PANTHER" id="PTHR10744:SF1">
    <property type="entry name" value="SMALL RIBOSOMAL SUBUNIT PROTEIN US17M"/>
    <property type="match status" value="1"/>
</dbReference>
<comment type="subunit">
    <text evidence="3">Part of the 30S ribosomal subunit.</text>
</comment>
<proteinExistence type="inferred from homology"/>
<geneLocation type="plastid" evidence="10"/>
<evidence type="ECO:0000256" key="4">
    <source>
        <dbReference type="ARBA" id="ARBA00022730"/>
    </source>
</evidence>
<evidence type="ECO:0000256" key="5">
    <source>
        <dbReference type="ARBA" id="ARBA00022884"/>
    </source>
</evidence>
<evidence type="ECO:0000256" key="2">
    <source>
        <dbReference type="ARBA" id="ARBA00010254"/>
    </source>
</evidence>
<evidence type="ECO:0000256" key="7">
    <source>
        <dbReference type="ARBA" id="ARBA00023274"/>
    </source>
</evidence>
<dbReference type="GO" id="GO:0019843">
    <property type="term" value="F:rRNA binding"/>
    <property type="evidence" value="ECO:0007669"/>
    <property type="project" value="UniProtKB-KW"/>
</dbReference>
<comment type="similarity">
    <text evidence="2">Belongs to the universal ribosomal protein uS17 family.</text>
</comment>
<sequence length="80" mass="9316">MSKKETFGTVVSNKMEKTIIVAVAKQISHKKYGKIIMRTNKYCVHDEKNICQIGDLVQIQETRPMSKNKNWILTKLIHKK</sequence>
<evidence type="ECO:0000256" key="3">
    <source>
        <dbReference type="ARBA" id="ARBA00011458"/>
    </source>
</evidence>
<dbReference type="HAMAP" id="MF_01345_B">
    <property type="entry name" value="Ribosomal_uS17_B"/>
    <property type="match status" value="1"/>
</dbReference>
<reference evidence="10" key="1">
    <citation type="journal article" date="2019" name="Mol. Phylogenet. Evol.">
        <title>Morphological evolution and classification of the red algal order Ceramiales inferred using plastid phylogenomics.</title>
        <authorList>
            <person name="Diaz-Tapia P."/>
            <person name="Pasella M.M."/>
            <person name="Verbruggen H."/>
            <person name="Maggs C.A."/>
        </authorList>
    </citation>
    <scope>NUCLEOTIDE SEQUENCE</scope>
    <source>
        <strain evidence="10">PD2933</strain>
    </source>
</reference>
<evidence type="ECO:0000313" key="10">
    <source>
        <dbReference type="EMBL" id="QCI04311.1"/>
    </source>
</evidence>
<dbReference type="GO" id="GO:0022627">
    <property type="term" value="C:cytosolic small ribosomal subunit"/>
    <property type="evidence" value="ECO:0007669"/>
    <property type="project" value="TreeGrafter"/>
</dbReference>
<dbReference type="PRINTS" id="PR00973">
    <property type="entry name" value="RIBOSOMALS17"/>
</dbReference>
<dbReference type="InterPro" id="IPR012340">
    <property type="entry name" value="NA-bd_OB-fold"/>
</dbReference>
<organism evidence="10">
    <name type="scientific">Anotrichium furcellatum</name>
    <dbReference type="NCBI Taxonomy" id="41999"/>
    <lineage>
        <taxon>Eukaryota</taxon>
        <taxon>Rhodophyta</taxon>
        <taxon>Florideophyceae</taxon>
        <taxon>Rhodymeniophycidae</taxon>
        <taxon>Ceramiales</taxon>
        <taxon>Ceramiaceae</taxon>
        <taxon>Anotrichium</taxon>
    </lineage>
</organism>
<dbReference type="GO" id="GO:0006412">
    <property type="term" value="P:translation"/>
    <property type="evidence" value="ECO:0007669"/>
    <property type="project" value="InterPro"/>
</dbReference>
<dbReference type="NCBIfam" id="TIGR03635">
    <property type="entry name" value="uS17_bact"/>
    <property type="match status" value="1"/>
</dbReference>
<gene>
    <name evidence="10" type="primary">rps17</name>
</gene>
<comment type="function">
    <text evidence="1">One of the primary rRNA binding proteins, it binds specifically to the 5'-end of 16S ribosomal RNA.</text>
</comment>
<accession>A0A4D6WNG6</accession>
<protein>
    <recommendedName>
        <fullName evidence="8">Small ribosomal subunit protein uS17c</fullName>
    </recommendedName>
    <alternativeName>
        <fullName evidence="9">30S ribosomal protein S17, chloroplastic</fullName>
    </alternativeName>
</protein>
<keyword evidence="6 10" id="KW-0689">Ribosomal protein</keyword>
<dbReference type="AlphaFoldDB" id="A0A4D6WNG6"/>
<keyword evidence="7" id="KW-0687">Ribonucleoprotein</keyword>
<evidence type="ECO:0000256" key="6">
    <source>
        <dbReference type="ARBA" id="ARBA00022980"/>
    </source>
</evidence>
<dbReference type="CDD" id="cd00364">
    <property type="entry name" value="Ribosomal_uS17"/>
    <property type="match status" value="1"/>
</dbReference>
<dbReference type="EMBL" id="MK814609">
    <property type="protein sequence ID" value="QCI04311.1"/>
    <property type="molecule type" value="Genomic_DNA"/>
</dbReference>
<keyword evidence="10" id="KW-0934">Plastid</keyword>
<dbReference type="InterPro" id="IPR000266">
    <property type="entry name" value="Ribosomal_uS17"/>
</dbReference>
<evidence type="ECO:0000256" key="8">
    <source>
        <dbReference type="ARBA" id="ARBA00035251"/>
    </source>
</evidence>
<dbReference type="Gene3D" id="2.40.50.140">
    <property type="entry name" value="Nucleic acid-binding proteins"/>
    <property type="match status" value="1"/>
</dbReference>
<reference evidence="10" key="2">
    <citation type="submission" date="2019-04" db="EMBL/GenBank/DDBJ databases">
        <authorList>
            <person name="Pasella M."/>
        </authorList>
    </citation>
    <scope>NUCLEOTIDE SEQUENCE</scope>
    <source>
        <strain evidence="10">PD2933</strain>
    </source>
</reference>
<evidence type="ECO:0000256" key="9">
    <source>
        <dbReference type="ARBA" id="ARBA00035308"/>
    </source>
</evidence>
<dbReference type="PANTHER" id="PTHR10744">
    <property type="entry name" value="40S RIBOSOMAL PROTEIN S11 FAMILY MEMBER"/>
    <property type="match status" value="1"/>
</dbReference>
<dbReference type="SUPFAM" id="SSF50249">
    <property type="entry name" value="Nucleic acid-binding proteins"/>
    <property type="match status" value="1"/>
</dbReference>
<evidence type="ECO:0000256" key="1">
    <source>
        <dbReference type="ARBA" id="ARBA00002932"/>
    </source>
</evidence>